<accession>A0AC59YR10</accession>
<proteinExistence type="predicted"/>
<dbReference type="EMBL" id="OX596086">
    <property type="protein sequence ID" value="CAM9917567.1"/>
    <property type="molecule type" value="Genomic_DNA"/>
</dbReference>
<name>A0AC59YR10_RANTA</name>
<sequence length="64" mass="6610">TAAVVGFLSLSSVLSLRGNSDKRGGEGHDLEPAKRRPFTCRGGRVLSSGNGGHASPPGVRDVYC</sequence>
<protein>
    <submittedName>
        <fullName evidence="1">Uncharacterized protein</fullName>
    </submittedName>
</protein>
<gene>
    <name evidence="1" type="ORF">MRATA1EN22A_LOCUS9333</name>
</gene>
<dbReference type="Proteomes" id="UP001162501">
    <property type="component" value="Chromosome 2"/>
</dbReference>
<evidence type="ECO:0000313" key="2">
    <source>
        <dbReference type="Proteomes" id="UP001162501"/>
    </source>
</evidence>
<reference evidence="1" key="2">
    <citation type="submission" date="2025-03" db="EMBL/GenBank/DDBJ databases">
        <authorList>
            <consortium name="ELIXIR-Norway"/>
            <consortium name="Elixir Norway"/>
        </authorList>
    </citation>
    <scope>NUCLEOTIDE SEQUENCE</scope>
</reference>
<reference evidence="1" key="1">
    <citation type="submission" date="2023-05" db="EMBL/GenBank/DDBJ databases">
        <authorList>
            <consortium name="ELIXIR-Norway"/>
        </authorList>
    </citation>
    <scope>NUCLEOTIDE SEQUENCE</scope>
</reference>
<organism evidence="1 2">
    <name type="scientific">Rangifer tarandus platyrhynchus</name>
    <name type="common">Svalbard reindeer</name>
    <dbReference type="NCBI Taxonomy" id="3082113"/>
    <lineage>
        <taxon>Eukaryota</taxon>
        <taxon>Metazoa</taxon>
        <taxon>Chordata</taxon>
        <taxon>Craniata</taxon>
        <taxon>Vertebrata</taxon>
        <taxon>Euteleostomi</taxon>
        <taxon>Mammalia</taxon>
        <taxon>Eutheria</taxon>
        <taxon>Laurasiatheria</taxon>
        <taxon>Artiodactyla</taxon>
        <taxon>Ruminantia</taxon>
        <taxon>Pecora</taxon>
        <taxon>Cervidae</taxon>
        <taxon>Odocoileinae</taxon>
        <taxon>Rangifer</taxon>
    </lineage>
</organism>
<evidence type="ECO:0000313" key="1">
    <source>
        <dbReference type="EMBL" id="CAM9917567.1"/>
    </source>
</evidence>
<feature type="non-terminal residue" evidence="1">
    <location>
        <position position="1"/>
    </location>
</feature>
<feature type="non-terminal residue" evidence="1">
    <location>
        <position position="64"/>
    </location>
</feature>